<organism evidence="2 3">
    <name type="scientific">Saguinus oedipus</name>
    <name type="common">Cotton-top tamarin</name>
    <name type="synonym">Oedipomidas oedipus</name>
    <dbReference type="NCBI Taxonomy" id="9490"/>
    <lineage>
        <taxon>Eukaryota</taxon>
        <taxon>Metazoa</taxon>
        <taxon>Chordata</taxon>
        <taxon>Craniata</taxon>
        <taxon>Vertebrata</taxon>
        <taxon>Euteleostomi</taxon>
        <taxon>Mammalia</taxon>
        <taxon>Eutheria</taxon>
        <taxon>Euarchontoglires</taxon>
        <taxon>Primates</taxon>
        <taxon>Haplorrhini</taxon>
        <taxon>Platyrrhini</taxon>
        <taxon>Cebidae</taxon>
        <taxon>Callitrichinae</taxon>
        <taxon>Saguinus</taxon>
    </lineage>
</organism>
<feature type="domain" description="AH" evidence="1">
    <location>
        <begin position="176"/>
        <end position="245"/>
    </location>
</feature>
<dbReference type="EMBL" id="JASSZA010000012">
    <property type="protein sequence ID" value="KAK2096277.1"/>
    <property type="molecule type" value="Genomic_DNA"/>
</dbReference>
<dbReference type="InterPro" id="IPR027267">
    <property type="entry name" value="AH/BAR_dom_sf"/>
</dbReference>
<sequence>MSVLSPFLLQLKIFEAGFDKDVLMEISPMAKPSRFVQVFVQRPTVPAETAMLEACAVSLDSENLSGLIKSNCTLSKEDMLKSKLEPDGTHPSFHCPLKENELGKFLRSQGFQDKTRAGKMMQATGKALCFSSQQRAKCRNGQWSCLGHPPRPQNWLQLQMSTQPRLKTTPNNADGGASKLALRNPLCRFHQEVETFRHRAISDTWLTVNRMEQCRTEYRGALLWMKDVSQELDPDLYKQMEKFRKNRWGLVAELIDGAFLRNFSEENRWLKR</sequence>
<reference evidence="2 3" key="1">
    <citation type="submission" date="2023-05" db="EMBL/GenBank/DDBJ databases">
        <title>B98-5 Cell Line De Novo Hybrid Assembly: An Optical Mapping Approach.</title>
        <authorList>
            <person name="Kananen K."/>
            <person name="Auerbach J.A."/>
            <person name="Kautto E."/>
            <person name="Blachly J.S."/>
        </authorList>
    </citation>
    <scope>NUCLEOTIDE SEQUENCE [LARGE SCALE GENOMIC DNA]</scope>
    <source>
        <strain evidence="2">B95-8</strain>
        <tissue evidence="2">Cell line</tissue>
    </source>
</reference>
<comment type="caution">
    <text evidence="2">The sequence shown here is derived from an EMBL/GenBank/DDBJ whole genome shotgun (WGS) entry which is preliminary data.</text>
</comment>
<dbReference type="SUPFAM" id="SSF103657">
    <property type="entry name" value="BAR/IMD domain-like"/>
    <property type="match status" value="2"/>
</dbReference>
<dbReference type="PANTHER" id="PTHR10164:SF3">
    <property type="entry name" value="ISLET CELL AUTOANTIGEN 1"/>
    <property type="match status" value="1"/>
</dbReference>
<dbReference type="SMART" id="SM01015">
    <property type="entry name" value="Arfaptin"/>
    <property type="match status" value="1"/>
</dbReference>
<name>A0ABQ9UJ21_SAGOE</name>
<protein>
    <recommendedName>
        <fullName evidence="1">AH domain-containing protein</fullName>
    </recommendedName>
</protein>
<dbReference type="PROSITE" id="PS50870">
    <property type="entry name" value="AH"/>
    <property type="match status" value="1"/>
</dbReference>
<gene>
    <name evidence="2" type="ORF">P7K49_025311</name>
</gene>
<dbReference type="InterPro" id="IPR024114">
    <property type="entry name" value="Islet_autoAg_Ica1/Ica1-like"/>
</dbReference>
<evidence type="ECO:0000313" key="3">
    <source>
        <dbReference type="Proteomes" id="UP001266305"/>
    </source>
</evidence>
<evidence type="ECO:0000313" key="2">
    <source>
        <dbReference type="EMBL" id="KAK2096277.1"/>
    </source>
</evidence>
<keyword evidence="3" id="KW-1185">Reference proteome</keyword>
<dbReference type="Pfam" id="PF06456">
    <property type="entry name" value="Arfaptin"/>
    <property type="match status" value="1"/>
</dbReference>
<proteinExistence type="predicted"/>
<dbReference type="Gene3D" id="1.20.1270.60">
    <property type="entry name" value="Arfaptin homology (AH) domain/BAR domain"/>
    <property type="match status" value="1"/>
</dbReference>
<dbReference type="InterPro" id="IPR010504">
    <property type="entry name" value="AH_dom"/>
</dbReference>
<evidence type="ECO:0000259" key="1">
    <source>
        <dbReference type="PROSITE" id="PS50870"/>
    </source>
</evidence>
<accession>A0ABQ9UJ21</accession>
<dbReference type="Proteomes" id="UP001266305">
    <property type="component" value="Unassembled WGS sequence"/>
</dbReference>
<dbReference type="PANTHER" id="PTHR10164">
    <property type="entry name" value="ISLET CELL AUTOANTIGEN 1"/>
    <property type="match status" value="1"/>
</dbReference>